<proteinExistence type="predicted"/>
<dbReference type="SUPFAM" id="SSF49265">
    <property type="entry name" value="Fibronectin type III"/>
    <property type="match status" value="1"/>
</dbReference>
<feature type="domain" description="Fibronectin type-III" evidence="1">
    <location>
        <begin position="28"/>
        <end position="112"/>
    </location>
</feature>
<protein>
    <recommendedName>
        <fullName evidence="1">Fibronectin type-III domain-containing protein</fullName>
    </recommendedName>
</protein>
<comment type="caution">
    <text evidence="2">The sequence shown here is derived from an EMBL/GenBank/DDBJ whole genome shotgun (WGS) entry which is preliminary data.</text>
</comment>
<reference evidence="2 3" key="1">
    <citation type="journal article" date="2018" name="J. Microbiol.">
        <title>Bacillus spongiae sp. nov., isolated from sponge of Jeju Island.</title>
        <authorList>
            <person name="Lee G.E."/>
            <person name="Im W.T."/>
            <person name="Park J.S."/>
        </authorList>
    </citation>
    <scope>NUCLEOTIDE SEQUENCE [LARGE SCALE GENOMIC DNA]</scope>
    <source>
        <strain evidence="2 3">135PIL107-10</strain>
    </source>
</reference>
<dbReference type="InterPro" id="IPR036116">
    <property type="entry name" value="FN3_sf"/>
</dbReference>
<accession>A0ABU8HHC8</accession>
<evidence type="ECO:0000259" key="1">
    <source>
        <dbReference type="PROSITE" id="PS50853"/>
    </source>
</evidence>
<dbReference type="InterPro" id="IPR013783">
    <property type="entry name" value="Ig-like_fold"/>
</dbReference>
<evidence type="ECO:0000313" key="2">
    <source>
        <dbReference type="EMBL" id="MEI5908677.1"/>
    </source>
</evidence>
<dbReference type="EMBL" id="JBBAXC010000015">
    <property type="protein sequence ID" value="MEI5908677.1"/>
    <property type="molecule type" value="Genomic_DNA"/>
</dbReference>
<dbReference type="Gene3D" id="2.60.40.10">
    <property type="entry name" value="Immunoglobulins"/>
    <property type="match status" value="1"/>
</dbReference>
<gene>
    <name evidence="2" type="ORF">WAK64_16640</name>
</gene>
<name>A0ABU8HHC8_9BACI</name>
<dbReference type="PROSITE" id="PS50853">
    <property type="entry name" value="FN3"/>
    <property type="match status" value="1"/>
</dbReference>
<keyword evidence="3" id="KW-1185">Reference proteome</keyword>
<organism evidence="2 3">
    <name type="scientific">Bacillus spongiae</name>
    <dbReference type="NCBI Taxonomy" id="2683610"/>
    <lineage>
        <taxon>Bacteria</taxon>
        <taxon>Bacillati</taxon>
        <taxon>Bacillota</taxon>
        <taxon>Bacilli</taxon>
        <taxon>Bacillales</taxon>
        <taxon>Bacillaceae</taxon>
        <taxon>Bacillus</taxon>
    </lineage>
</organism>
<dbReference type="Proteomes" id="UP001312865">
    <property type="component" value="Unassembled WGS sequence"/>
</dbReference>
<sequence>MKQKFIMLLLIFSIILGGVQLPLSVSAEVADIELTATSGASKVTLEWDQVEGARLYLVGKSTTPGESTTIISGQIDPSTLTYTDTDVENGVTYYYTIFASVEGKPLQPSNEV</sequence>
<evidence type="ECO:0000313" key="3">
    <source>
        <dbReference type="Proteomes" id="UP001312865"/>
    </source>
</evidence>
<feature type="non-terminal residue" evidence="2">
    <location>
        <position position="112"/>
    </location>
</feature>
<dbReference type="InterPro" id="IPR003961">
    <property type="entry name" value="FN3_dom"/>
</dbReference>